<name>D8Q1T8_SCHCM</name>
<evidence type="ECO:0000313" key="4">
    <source>
        <dbReference type="Proteomes" id="UP000007431"/>
    </source>
</evidence>
<dbReference type="AlphaFoldDB" id="D8Q1T8"/>
<dbReference type="HOGENOM" id="CLU_1448515_0_0_1"/>
<dbReference type="KEGG" id="scm:SCHCO_02677151"/>
<organism evidence="4">
    <name type="scientific">Schizophyllum commune (strain H4-8 / FGSC 9210)</name>
    <name type="common">Split gill fungus</name>
    <dbReference type="NCBI Taxonomy" id="578458"/>
    <lineage>
        <taxon>Eukaryota</taxon>
        <taxon>Fungi</taxon>
        <taxon>Dikarya</taxon>
        <taxon>Basidiomycota</taxon>
        <taxon>Agaricomycotina</taxon>
        <taxon>Agaricomycetes</taxon>
        <taxon>Agaricomycetidae</taxon>
        <taxon>Agaricales</taxon>
        <taxon>Schizophyllaceae</taxon>
        <taxon>Schizophyllum</taxon>
    </lineage>
</organism>
<evidence type="ECO:0000313" key="3">
    <source>
        <dbReference type="EMBL" id="EFI98557.1"/>
    </source>
</evidence>
<feature type="coiled-coil region" evidence="1">
    <location>
        <begin position="25"/>
        <end position="111"/>
    </location>
</feature>
<dbReference type="GeneID" id="9596007"/>
<proteinExistence type="predicted"/>
<reference evidence="3 4" key="1">
    <citation type="journal article" date="2010" name="Nat. Biotechnol.">
        <title>Genome sequence of the model mushroom Schizophyllum commune.</title>
        <authorList>
            <person name="Ohm R.A."/>
            <person name="de Jong J.F."/>
            <person name="Lugones L.G."/>
            <person name="Aerts A."/>
            <person name="Kothe E."/>
            <person name="Stajich J.E."/>
            <person name="de Vries R.P."/>
            <person name="Record E."/>
            <person name="Levasseur A."/>
            <person name="Baker S.E."/>
            <person name="Bartholomew K.A."/>
            <person name="Coutinho P.M."/>
            <person name="Erdmann S."/>
            <person name="Fowler T.J."/>
            <person name="Gathman A.C."/>
            <person name="Lombard V."/>
            <person name="Henrissat B."/>
            <person name="Knabe N."/>
            <person name="Kuees U."/>
            <person name="Lilly W.W."/>
            <person name="Lindquist E."/>
            <person name="Lucas S."/>
            <person name="Magnuson J.K."/>
            <person name="Piumi F."/>
            <person name="Raudaskoski M."/>
            <person name="Salamov A."/>
            <person name="Schmutz J."/>
            <person name="Schwarze F.W.M.R."/>
            <person name="vanKuyk P.A."/>
            <person name="Horton J.S."/>
            <person name="Grigoriev I.V."/>
            <person name="Woesten H.A.B."/>
        </authorList>
    </citation>
    <scope>NUCLEOTIDE SEQUENCE [LARGE SCALE GENOMIC DNA]</scope>
    <source>
        <strain evidence="4">H4-8 / FGSC 9210</strain>
    </source>
</reference>
<keyword evidence="1" id="KW-0175">Coiled coil</keyword>
<dbReference type="RefSeq" id="XP_003033460.1">
    <property type="nucleotide sequence ID" value="XM_003033414.1"/>
</dbReference>
<dbReference type="VEuPathDB" id="FungiDB:SCHCODRAFT_02677151"/>
<feature type="compositionally biased region" description="Polar residues" evidence="2">
    <location>
        <begin position="167"/>
        <end position="179"/>
    </location>
</feature>
<accession>D8Q1T8</accession>
<evidence type="ECO:0000256" key="1">
    <source>
        <dbReference type="SAM" id="Coils"/>
    </source>
</evidence>
<keyword evidence="4" id="KW-1185">Reference proteome</keyword>
<dbReference type="InParanoid" id="D8Q1T8"/>
<evidence type="ECO:0000256" key="2">
    <source>
        <dbReference type="SAM" id="MobiDB-lite"/>
    </source>
</evidence>
<dbReference type="Proteomes" id="UP000007431">
    <property type="component" value="Unassembled WGS sequence"/>
</dbReference>
<feature type="region of interest" description="Disordered" evidence="2">
    <location>
        <begin position="137"/>
        <end position="187"/>
    </location>
</feature>
<dbReference type="EMBL" id="GL377305">
    <property type="protein sequence ID" value="EFI98557.1"/>
    <property type="molecule type" value="Genomic_DNA"/>
</dbReference>
<sequence>MQLTSSHRGEDFCALRFGERDRNMHDDVKAELNGLDQDSDHLERDSSTFKAELVTLKEERDDSKAARDLSEREFIDWIDLCADLCPIAARADDLKQEIDGLKQENTLLDEHIAVTKSQYDELMDLLRMTVQLMAENEAREAGGSSLHDPECPSSTPMAPSRDDGSSAMDQSPASHSSISPADLQVGI</sequence>
<gene>
    <name evidence="3" type="ORF">SCHCODRAFT_234399</name>
</gene>
<protein>
    <submittedName>
        <fullName evidence="3">Uncharacterized protein</fullName>
    </submittedName>
</protein>